<accession>A7B6S2</accession>
<reference evidence="1 2" key="2">
    <citation type="submission" date="2007-06" db="EMBL/GenBank/DDBJ databases">
        <title>Draft genome sequence of Ruminococcus gnavus (ATCC 29149).</title>
        <authorList>
            <person name="Sudarsanam P."/>
            <person name="Ley R."/>
            <person name="Guruge J."/>
            <person name="Turnbaugh P.J."/>
            <person name="Mahowald M."/>
            <person name="Liep D."/>
            <person name="Gordon J."/>
        </authorList>
    </citation>
    <scope>NUCLEOTIDE SEQUENCE [LARGE SCALE GENOMIC DNA]</scope>
    <source>
        <strain evidence="1 2">ATCC 29149</strain>
    </source>
</reference>
<comment type="caution">
    <text evidence="1">The sequence shown here is derived from an EMBL/GenBank/DDBJ whole genome shotgun (WGS) entry which is preliminary data.</text>
</comment>
<dbReference type="Proteomes" id="UP000004410">
    <property type="component" value="Unassembled WGS sequence"/>
</dbReference>
<name>A7B6S2_MEDG7</name>
<proteinExistence type="predicted"/>
<reference evidence="1 2" key="1">
    <citation type="submission" date="2007-04" db="EMBL/GenBank/DDBJ databases">
        <authorList>
            <person name="Fulton L."/>
            <person name="Clifton S."/>
            <person name="Fulton B."/>
            <person name="Xu J."/>
            <person name="Minx P."/>
            <person name="Pepin K.H."/>
            <person name="Johnson M."/>
            <person name="Thiruvilangam P."/>
            <person name="Bhonagiri V."/>
            <person name="Nash W.E."/>
            <person name="Mardis E.R."/>
            <person name="Wilson R.K."/>
        </authorList>
    </citation>
    <scope>NUCLEOTIDE SEQUENCE [LARGE SCALE GENOMIC DNA]</scope>
    <source>
        <strain evidence="1 2">ATCC 29149</strain>
    </source>
</reference>
<dbReference type="AlphaFoldDB" id="A7B6S2"/>
<evidence type="ECO:0000313" key="1">
    <source>
        <dbReference type="EMBL" id="EDN76184.1"/>
    </source>
</evidence>
<protein>
    <submittedName>
        <fullName evidence="1">Uncharacterized protein</fullName>
    </submittedName>
</protein>
<organism evidence="1 2">
    <name type="scientific">Mediterraneibacter gnavus (strain ATCC 29149 / DSM 114966 / JCM 6515 / VPI C7-9)</name>
    <name type="common">Ruminococcus gnavus</name>
    <dbReference type="NCBI Taxonomy" id="411470"/>
    <lineage>
        <taxon>Bacteria</taxon>
        <taxon>Bacillati</taxon>
        <taxon>Bacillota</taxon>
        <taxon>Clostridia</taxon>
        <taxon>Lachnospirales</taxon>
        <taxon>Lachnospiraceae</taxon>
        <taxon>Mediterraneibacter</taxon>
    </lineage>
</organism>
<evidence type="ECO:0000313" key="2">
    <source>
        <dbReference type="Proteomes" id="UP000004410"/>
    </source>
</evidence>
<gene>
    <name evidence="1" type="ORF">RUMGNA_03286</name>
</gene>
<dbReference type="PaxDb" id="411470-RUMGNA_03286"/>
<sequence length="46" mass="5578">MILLIIRKHMKEMLMRNSKSLRFFRDLPDGARQETAFSQLPSEFFF</sequence>
<dbReference type="EMBL" id="AAYG02000031">
    <property type="protein sequence ID" value="EDN76184.1"/>
    <property type="molecule type" value="Genomic_DNA"/>
</dbReference>